<dbReference type="SUPFAM" id="SSF88946">
    <property type="entry name" value="Sigma2 domain of RNA polymerase sigma factors"/>
    <property type="match status" value="1"/>
</dbReference>
<keyword evidence="4" id="KW-0238">DNA-binding</keyword>
<dbReference type="RefSeq" id="WP_190047178.1">
    <property type="nucleotide sequence ID" value="NZ_BMVS01000032.1"/>
</dbReference>
<evidence type="ECO:0000256" key="5">
    <source>
        <dbReference type="ARBA" id="ARBA00023163"/>
    </source>
</evidence>
<dbReference type="InterPro" id="IPR036388">
    <property type="entry name" value="WH-like_DNA-bd_sf"/>
</dbReference>
<dbReference type="Gene3D" id="1.10.1740.10">
    <property type="match status" value="1"/>
</dbReference>
<dbReference type="InterPro" id="IPR039425">
    <property type="entry name" value="RNA_pol_sigma-70-like"/>
</dbReference>
<feature type="region of interest" description="Disordered" evidence="6">
    <location>
        <begin position="194"/>
        <end position="217"/>
    </location>
</feature>
<accession>A0ABW9IZY0</accession>
<keyword evidence="2" id="KW-0805">Transcription regulation</keyword>
<dbReference type="SUPFAM" id="SSF88659">
    <property type="entry name" value="Sigma3 and sigma4 domains of RNA polymerase sigma factors"/>
    <property type="match status" value="1"/>
</dbReference>
<dbReference type="PANTHER" id="PTHR43133">
    <property type="entry name" value="RNA POLYMERASE ECF-TYPE SIGMA FACTO"/>
    <property type="match status" value="1"/>
</dbReference>
<sequence>MRGPDGGSGVPPGQAVPKGAAIFPKQDRRRPKKTIQPLTDEEQKKYDDFYRSEFTHLTRHVIFLGGTPEEAKDAAQSALIDLLQNWYTVQAPRPWCRKAAAHHFLRSDIRENKADRSARTDFIARRGSDDSYALCSPLEEWEFIVNFVEHHLVGVQRQVMAWSIDGFGPQDIAKQLGMPPATVRSNLRHARKKLATALGKEHPELAGSTGDAEGKQK</sequence>
<dbReference type="InterPro" id="IPR013249">
    <property type="entry name" value="RNA_pol_sigma70_r4_t2"/>
</dbReference>
<dbReference type="Pfam" id="PF08281">
    <property type="entry name" value="Sigma70_r4_2"/>
    <property type="match status" value="1"/>
</dbReference>
<evidence type="ECO:0000256" key="3">
    <source>
        <dbReference type="ARBA" id="ARBA00023082"/>
    </source>
</evidence>
<gene>
    <name evidence="8" type="ORF">ACKI1S_41805</name>
</gene>
<dbReference type="PANTHER" id="PTHR43133:SF8">
    <property type="entry name" value="RNA POLYMERASE SIGMA FACTOR HI_1459-RELATED"/>
    <property type="match status" value="1"/>
</dbReference>
<protein>
    <submittedName>
        <fullName evidence="8">RNA polymerase sigma factor</fullName>
    </submittedName>
</protein>
<dbReference type="Proteomes" id="UP001631993">
    <property type="component" value="Unassembled WGS sequence"/>
</dbReference>
<evidence type="ECO:0000256" key="6">
    <source>
        <dbReference type="SAM" id="MobiDB-lite"/>
    </source>
</evidence>
<comment type="similarity">
    <text evidence="1">Belongs to the sigma-70 factor family. ECF subfamily.</text>
</comment>
<dbReference type="GeneID" id="301209114"/>
<evidence type="ECO:0000313" key="9">
    <source>
        <dbReference type="Proteomes" id="UP001631993"/>
    </source>
</evidence>
<dbReference type="EMBL" id="JBJVNE010000031">
    <property type="protein sequence ID" value="MFM9652633.1"/>
    <property type="molecule type" value="Genomic_DNA"/>
</dbReference>
<proteinExistence type="inferred from homology"/>
<organism evidence="8 9">
    <name type="scientific">Streptomyces galilaeus</name>
    <dbReference type="NCBI Taxonomy" id="33899"/>
    <lineage>
        <taxon>Bacteria</taxon>
        <taxon>Bacillati</taxon>
        <taxon>Actinomycetota</taxon>
        <taxon>Actinomycetes</taxon>
        <taxon>Kitasatosporales</taxon>
        <taxon>Streptomycetaceae</taxon>
        <taxon>Streptomyces</taxon>
    </lineage>
</organism>
<feature type="domain" description="RNA polymerase sigma factor 70 region 4 type 2" evidence="7">
    <location>
        <begin position="156"/>
        <end position="194"/>
    </location>
</feature>
<evidence type="ECO:0000256" key="4">
    <source>
        <dbReference type="ARBA" id="ARBA00023125"/>
    </source>
</evidence>
<evidence type="ECO:0000256" key="2">
    <source>
        <dbReference type="ARBA" id="ARBA00023015"/>
    </source>
</evidence>
<reference evidence="8 9" key="1">
    <citation type="submission" date="2024-12" db="EMBL/GenBank/DDBJ databases">
        <title>Forecasting of Potato common scab and diversities of Pathogenic streptomyces spp. in china.</title>
        <authorList>
            <person name="Handique U."/>
            <person name="Wu J."/>
        </authorList>
    </citation>
    <scope>NUCLEOTIDE SEQUENCE [LARGE SCALE GENOMIC DNA]</scope>
    <source>
        <strain evidence="8 9">ZRIMU1585</strain>
    </source>
</reference>
<feature type="region of interest" description="Disordered" evidence="6">
    <location>
        <begin position="1"/>
        <end position="39"/>
    </location>
</feature>
<feature type="compositionally biased region" description="Gly residues" evidence="6">
    <location>
        <begin position="1"/>
        <end position="10"/>
    </location>
</feature>
<dbReference type="InterPro" id="IPR013324">
    <property type="entry name" value="RNA_pol_sigma_r3/r4-like"/>
</dbReference>
<keyword evidence="5" id="KW-0804">Transcription</keyword>
<keyword evidence="3" id="KW-0731">Sigma factor</keyword>
<comment type="caution">
    <text evidence="8">The sequence shown here is derived from an EMBL/GenBank/DDBJ whole genome shotgun (WGS) entry which is preliminary data.</text>
</comment>
<evidence type="ECO:0000313" key="8">
    <source>
        <dbReference type="EMBL" id="MFM9652633.1"/>
    </source>
</evidence>
<dbReference type="InterPro" id="IPR013325">
    <property type="entry name" value="RNA_pol_sigma_r2"/>
</dbReference>
<dbReference type="Gene3D" id="1.10.10.10">
    <property type="entry name" value="Winged helix-like DNA-binding domain superfamily/Winged helix DNA-binding domain"/>
    <property type="match status" value="1"/>
</dbReference>
<evidence type="ECO:0000256" key="1">
    <source>
        <dbReference type="ARBA" id="ARBA00010641"/>
    </source>
</evidence>
<evidence type="ECO:0000259" key="7">
    <source>
        <dbReference type="Pfam" id="PF08281"/>
    </source>
</evidence>
<keyword evidence="9" id="KW-1185">Reference proteome</keyword>
<name>A0ABW9IZY0_STRGJ</name>